<evidence type="ECO:0000256" key="1">
    <source>
        <dbReference type="ARBA" id="ARBA00004141"/>
    </source>
</evidence>
<dbReference type="RefSeq" id="WP_149819143.1">
    <property type="nucleotide sequence ID" value="NZ_VUOA01000028.1"/>
</dbReference>
<dbReference type="OrthoDB" id="9806522at2"/>
<gene>
    <name evidence="10" type="ORF">F0L46_15525</name>
</gene>
<dbReference type="InterPro" id="IPR058533">
    <property type="entry name" value="Cation_efflux_TM"/>
</dbReference>
<dbReference type="NCBIfam" id="TIGR01297">
    <property type="entry name" value="CDF"/>
    <property type="match status" value="1"/>
</dbReference>
<dbReference type="PANTHER" id="PTHR43840">
    <property type="entry name" value="MITOCHONDRIAL METAL TRANSPORTER 1-RELATED"/>
    <property type="match status" value="1"/>
</dbReference>
<evidence type="ECO:0000256" key="7">
    <source>
        <dbReference type="SAM" id="Phobius"/>
    </source>
</evidence>
<evidence type="ECO:0000313" key="10">
    <source>
        <dbReference type="EMBL" id="KAA2236126.1"/>
    </source>
</evidence>
<dbReference type="GO" id="GO:0015086">
    <property type="term" value="F:cadmium ion transmembrane transporter activity"/>
    <property type="evidence" value="ECO:0007669"/>
    <property type="project" value="TreeGrafter"/>
</dbReference>
<dbReference type="Gene3D" id="3.30.70.1350">
    <property type="entry name" value="Cation efflux protein, cytoplasmic domain"/>
    <property type="match status" value="3"/>
</dbReference>
<comment type="subcellular location">
    <subcellularLocation>
        <location evidence="1">Membrane</location>
        <topology evidence="1">Multi-pass membrane protein</topology>
    </subcellularLocation>
</comment>
<proteinExistence type="inferred from homology"/>
<feature type="domain" description="Cation efflux protein transmembrane" evidence="8">
    <location>
        <begin position="24"/>
        <end position="216"/>
    </location>
</feature>
<keyword evidence="6 7" id="KW-0472">Membrane</keyword>
<feature type="domain" description="Cation efflux protein cytoplasmic" evidence="9">
    <location>
        <begin position="398"/>
        <end position="466"/>
    </location>
</feature>
<dbReference type="InterPro" id="IPR036837">
    <property type="entry name" value="Cation_efflux_CTD_sf"/>
</dbReference>
<feature type="transmembrane region" description="Helical" evidence="7">
    <location>
        <begin position="164"/>
        <end position="184"/>
    </location>
</feature>
<organism evidence="10 11">
    <name type="scientific">Salinarimonas soli</name>
    <dbReference type="NCBI Taxonomy" id="1638099"/>
    <lineage>
        <taxon>Bacteria</taxon>
        <taxon>Pseudomonadati</taxon>
        <taxon>Pseudomonadota</taxon>
        <taxon>Alphaproteobacteria</taxon>
        <taxon>Hyphomicrobiales</taxon>
        <taxon>Salinarimonadaceae</taxon>
        <taxon>Salinarimonas</taxon>
    </lineage>
</organism>
<dbReference type="AlphaFoldDB" id="A0A5B2VBI4"/>
<feature type="domain" description="Cation efflux protein cytoplasmic" evidence="9">
    <location>
        <begin position="318"/>
        <end position="374"/>
    </location>
</feature>
<evidence type="ECO:0000256" key="5">
    <source>
        <dbReference type="ARBA" id="ARBA00022989"/>
    </source>
</evidence>
<accession>A0A5B2VBI4</accession>
<evidence type="ECO:0000259" key="8">
    <source>
        <dbReference type="Pfam" id="PF01545"/>
    </source>
</evidence>
<name>A0A5B2VBI4_9HYPH</name>
<evidence type="ECO:0000256" key="4">
    <source>
        <dbReference type="ARBA" id="ARBA00022692"/>
    </source>
</evidence>
<dbReference type="Proteomes" id="UP000323142">
    <property type="component" value="Unassembled WGS sequence"/>
</dbReference>
<dbReference type="EMBL" id="VUOA01000028">
    <property type="protein sequence ID" value="KAA2236126.1"/>
    <property type="molecule type" value="Genomic_DNA"/>
</dbReference>
<comment type="caution">
    <text evidence="10">The sequence shown here is derived from an EMBL/GenBank/DDBJ whole genome shotgun (WGS) entry which is preliminary data.</text>
</comment>
<sequence>MDQAADRQAERAALVKRKERAALWSIVASVAITLAKGAVGLGTGSLALISDAAHSLLDVASTTMTWLAVRAADKPADEQHHYGHGKLESLAALAETAFLFLLSGIVAWEGVRRLMEGEADVRPSWLAVGVLVGAIAVDAWRWAALKRVARETGSDALDADALHFAADLVNSVLVLGALGLAALGYPQADAAVAIGVSLFIALAGFRLARRTIDTLLDTAPEGVAERVRDAVKSVPGVVEVDSVRARPMGGRVMGEVRVRVSRTLPLDRVTAIKAGIDAAIHRELPHSEFTITANPIQLDDETILERVMLIAAHLRVPVHHVTVQEIEGRLSVSFDVEVDGRIALSAAHALASRVESAIQDELGPTVEVESHIEPLEMDHLKGREADARTAAAVALALAEAASGIDKLTDVHGVRVRETPSGLVVNYHCHAPPDLDVATVHACVDELERRVRTQHPEILRVIGHAEPAGRE</sequence>
<reference evidence="10 11" key="2">
    <citation type="submission" date="2019-09" db="EMBL/GenBank/DDBJ databases">
        <authorList>
            <person name="Jin C."/>
        </authorList>
    </citation>
    <scope>NUCLEOTIDE SEQUENCE [LARGE SCALE GENOMIC DNA]</scope>
    <source>
        <strain evidence="10 11">BN140002</strain>
    </source>
</reference>
<dbReference type="GO" id="GO:0005886">
    <property type="term" value="C:plasma membrane"/>
    <property type="evidence" value="ECO:0007669"/>
    <property type="project" value="TreeGrafter"/>
</dbReference>
<keyword evidence="3" id="KW-0813">Transport</keyword>
<evidence type="ECO:0000313" key="11">
    <source>
        <dbReference type="Proteomes" id="UP000323142"/>
    </source>
</evidence>
<keyword evidence="11" id="KW-1185">Reference proteome</keyword>
<dbReference type="InterPro" id="IPR027470">
    <property type="entry name" value="Cation_efflux_CTD"/>
</dbReference>
<dbReference type="InterPro" id="IPR050291">
    <property type="entry name" value="CDF_Transporter"/>
</dbReference>
<protein>
    <submittedName>
        <fullName evidence="10">Cation-efflux pump</fullName>
    </submittedName>
</protein>
<feature type="transmembrane region" description="Helical" evidence="7">
    <location>
        <begin position="190"/>
        <end position="208"/>
    </location>
</feature>
<dbReference type="InterPro" id="IPR027469">
    <property type="entry name" value="Cation_efflux_TMD_sf"/>
</dbReference>
<comment type="similarity">
    <text evidence="2">Belongs to the cation diffusion facilitator (CDF) transporter (TC 2.A.4) family.</text>
</comment>
<evidence type="ECO:0000256" key="6">
    <source>
        <dbReference type="ARBA" id="ARBA00023136"/>
    </source>
</evidence>
<keyword evidence="5 7" id="KW-1133">Transmembrane helix</keyword>
<feature type="transmembrane region" description="Helical" evidence="7">
    <location>
        <begin position="21"/>
        <end position="39"/>
    </location>
</feature>
<feature type="domain" description="Cation efflux protein cytoplasmic" evidence="9">
    <location>
        <begin position="223"/>
        <end position="295"/>
    </location>
</feature>
<dbReference type="GO" id="GO:0015093">
    <property type="term" value="F:ferrous iron transmembrane transporter activity"/>
    <property type="evidence" value="ECO:0007669"/>
    <property type="project" value="TreeGrafter"/>
</dbReference>
<feature type="transmembrane region" description="Helical" evidence="7">
    <location>
        <begin position="90"/>
        <end position="111"/>
    </location>
</feature>
<dbReference type="PANTHER" id="PTHR43840:SF15">
    <property type="entry name" value="MITOCHONDRIAL METAL TRANSPORTER 1-RELATED"/>
    <property type="match status" value="1"/>
</dbReference>
<dbReference type="GO" id="GO:0006882">
    <property type="term" value="P:intracellular zinc ion homeostasis"/>
    <property type="evidence" value="ECO:0007669"/>
    <property type="project" value="TreeGrafter"/>
</dbReference>
<dbReference type="Pfam" id="PF01545">
    <property type="entry name" value="Cation_efflux"/>
    <property type="match status" value="1"/>
</dbReference>
<dbReference type="SUPFAM" id="SSF161111">
    <property type="entry name" value="Cation efflux protein transmembrane domain-like"/>
    <property type="match status" value="1"/>
</dbReference>
<keyword evidence="4 7" id="KW-0812">Transmembrane</keyword>
<dbReference type="Pfam" id="PF16916">
    <property type="entry name" value="ZT_dimer"/>
    <property type="match status" value="3"/>
</dbReference>
<evidence type="ECO:0000256" key="2">
    <source>
        <dbReference type="ARBA" id="ARBA00008114"/>
    </source>
</evidence>
<dbReference type="GO" id="GO:0015341">
    <property type="term" value="F:zinc efflux antiporter activity"/>
    <property type="evidence" value="ECO:0007669"/>
    <property type="project" value="TreeGrafter"/>
</dbReference>
<evidence type="ECO:0000259" key="9">
    <source>
        <dbReference type="Pfam" id="PF16916"/>
    </source>
</evidence>
<dbReference type="InterPro" id="IPR002524">
    <property type="entry name" value="Cation_efflux"/>
</dbReference>
<reference evidence="10 11" key="1">
    <citation type="submission" date="2019-09" db="EMBL/GenBank/DDBJ databases">
        <title>Salinarimonas rosea gen. nov., sp. nov., a new member of the a-2 subgroup of the Proteobacteria.</title>
        <authorList>
            <person name="Liu J."/>
        </authorList>
    </citation>
    <scope>NUCLEOTIDE SEQUENCE [LARGE SCALE GENOMIC DNA]</scope>
    <source>
        <strain evidence="10 11">BN140002</strain>
    </source>
</reference>
<dbReference type="SUPFAM" id="SSF160240">
    <property type="entry name" value="Cation efflux protein cytoplasmic domain-like"/>
    <property type="match status" value="3"/>
</dbReference>
<evidence type="ECO:0000256" key="3">
    <source>
        <dbReference type="ARBA" id="ARBA00022448"/>
    </source>
</evidence>
<dbReference type="Gene3D" id="1.20.1510.10">
    <property type="entry name" value="Cation efflux protein transmembrane domain"/>
    <property type="match status" value="1"/>
</dbReference>
<feature type="transmembrane region" description="Helical" evidence="7">
    <location>
        <begin position="123"/>
        <end position="143"/>
    </location>
</feature>